<protein>
    <submittedName>
        <fullName evidence="1">Uncharacterized protein</fullName>
    </submittedName>
</protein>
<accession>A0A654D8N6</accession>
<dbReference type="AlphaFoldDB" id="A0A654D8N6"/>
<gene>
    <name evidence="1" type="ORF">SPHINGO8BC_51696</name>
</gene>
<evidence type="ECO:0000313" key="1">
    <source>
        <dbReference type="EMBL" id="VXD01282.1"/>
    </source>
</evidence>
<sequence length="41" mass="4934">MLDKHKFGTNVLHEVDLFEEKTHATIYIIARSYHKFTSKKR</sequence>
<name>A0A654D8N6_SPHMU</name>
<dbReference type="Proteomes" id="UP000432350">
    <property type="component" value="Unassembled WGS sequence"/>
</dbReference>
<proteinExistence type="predicted"/>
<reference evidence="1 2" key="1">
    <citation type="submission" date="2019-10" db="EMBL/GenBank/DDBJ databases">
        <authorList>
            <person name="Karimi E."/>
        </authorList>
    </citation>
    <scope>NUCLEOTIDE SEQUENCE [LARGE SCALE GENOMIC DNA]</scope>
    <source>
        <strain evidence="1">Sphingobacterium sp. 8BC</strain>
    </source>
</reference>
<evidence type="ECO:0000313" key="2">
    <source>
        <dbReference type="Proteomes" id="UP000432350"/>
    </source>
</evidence>
<organism evidence="1 2">
    <name type="scientific">Sphingobacterium multivorum</name>
    <dbReference type="NCBI Taxonomy" id="28454"/>
    <lineage>
        <taxon>Bacteria</taxon>
        <taxon>Pseudomonadati</taxon>
        <taxon>Bacteroidota</taxon>
        <taxon>Sphingobacteriia</taxon>
        <taxon>Sphingobacteriales</taxon>
        <taxon>Sphingobacteriaceae</taxon>
        <taxon>Sphingobacterium</taxon>
    </lineage>
</organism>
<dbReference type="EMBL" id="CABWMV010000024">
    <property type="protein sequence ID" value="VXD01282.1"/>
    <property type="molecule type" value="Genomic_DNA"/>
</dbReference>